<evidence type="ECO:0000313" key="3">
    <source>
        <dbReference type="EMBL" id="OUI80644.1"/>
    </source>
</evidence>
<feature type="region of interest" description="Disordered" evidence="1">
    <location>
        <begin position="189"/>
        <end position="234"/>
    </location>
</feature>
<keyword evidence="2" id="KW-0732">Signal</keyword>
<dbReference type="RefSeq" id="WP_086552605.1">
    <property type="nucleotide sequence ID" value="NZ_JOMO01000030.1"/>
</dbReference>
<evidence type="ECO:0000256" key="1">
    <source>
        <dbReference type="SAM" id="MobiDB-lite"/>
    </source>
</evidence>
<accession>A0A252A0K7</accession>
<dbReference type="AlphaFoldDB" id="A0A252A0K7"/>
<dbReference type="Gene3D" id="3.30.160.150">
    <property type="entry name" value="Lipoprotein like domain"/>
    <property type="match status" value="1"/>
</dbReference>
<feature type="signal peptide" evidence="2">
    <location>
        <begin position="1"/>
        <end position="24"/>
    </location>
</feature>
<gene>
    <name evidence="3" type="ORF">HK12_07905</name>
</gene>
<organism evidence="3 4">
    <name type="scientific">Acetobacter orientalis</name>
    <dbReference type="NCBI Taxonomy" id="146474"/>
    <lineage>
        <taxon>Bacteria</taxon>
        <taxon>Pseudomonadati</taxon>
        <taxon>Pseudomonadota</taxon>
        <taxon>Alphaproteobacteria</taxon>
        <taxon>Acetobacterales</taxon>
        <taxon>Acetobacteraceae</taxon>
        <taxon>Acetobacter</taxon>
    </lineage>
</organism>
<name>A0A252A0K7_9PROT</name>
<keyword evidence="3" id="KW-0449">Lipoprotein</keyword>
<evidence type="ECO:0000313" key="4">
    <source>
        <dbReference type="Proteomes" id="UP000194639"/>
    </source>
</evidence>
<dbReference type="PROSITE" id="PS51257">
    <property type="entry name" value="PROKAR_LIPOPROTEIN"/>
    <property type="match status" value="1"/>
</dbReference>
<dbReference type="EMBL" id="JOMO01000030">
    <property type="protein sequence ID" value="OUI80644.1"/>
    <property type="molecule type" value="Genomic_DNA"/>
</dbReference>
<dbReference type="Proteomes" id="UP000194639">
    <property type="component" value="Unassembled WGS sequence"/>
</dbReference>
<evidence type="ECO:0000256" key="2">
    <source>
        <dbReference type="SAM" id="SignalP"/>
    </source>
</evidence>
<reference evidence="3 4" key="1">
    <citation type="submission" date="2014-06" db="EMBL/GenBank/DDBJ databases">
        <authorList>
            <person name="Ju J."/>
            <person name="Zhang J."/>
        </authorList>
    </citation>
    <scope>NUCLEOTIDE SEQUENCE [LARGE SCALE GENOMIC DNA]</scope>
    <source>
        <strain evidence="3">DmW_045</strain>
    </source>
</reference>
<protein>
    <submittedName>
        <fullName evidence="3">Lipoprotein</fullName>
    </submittedName>
</protein>
<comment type="caution">
    <text evidence="3">The sequence shown here is derived from an EMBL/GenBank/DDBJ whole genome shotgun (WGS) entry which is preliminary data.</text>
</comment>
<proteinExistence type="predicted"/>
<feature type="chain" id="PRO_5011505608" evidence="2">
    <location>
        <begin position="25"/>
        <end position="234"/>
    </location>
</feature>
<sequence>MHKTRSFRSWVAFSLTALPLLALPATLSGCGFRPLYGTQGAAGEKAPEDELRRVYVANIPERTGQLVRLALQERMAGAGPENPDGYTLRVTPAVGEEYIDIHGDNTSGRVRTNAHAHWALYTVAQEPVLLAQGDASDMDGYTNTFEQYFAQSLNRETVIARVAQALAEQITQQVSIWFRTHTQAAIKRDEGPKSYYPAPSAIPDSEGIAPMDQEGADAIPNMATGRDTPNAGSL</sequence>